<organism evidence="4 5">
    <name type="scientific">Aureobasidium melanogenum</name>
    <name type="common">Aureobasidium pullulans var. melanogenum</name>
    <dbReference type="NCBI Taxonomy" id="46634"/>
    <lineage>
        <taxon>Eukaryota</taxon>
        <taxon>Fungi</taxon>
        <taxon>Dikarya</taxon>
        <taxon>Ascomycota</taxon>
        <taxon>Pezizomycotina</taxon>
        <taxon>Dothideomycetes</taxon>
        <taxon>Dothideomycetidae</taxon>
        <taxon>Dothideales</taxon>
        <taxon>Saccotheciaceae</taxon>
        <taxon>Aureobasidium</taxon>
    </lineage>
</organism>
<keyword evidence="2" id="KW-0012">Acyltransferase</keyword>
<dbReference type="InterPro" id="IPR016181">
    <property type="entry name" value="Acyl_CoA_acyltransferase"/>
</dbReference>
<keyword evidence="1" id="KW-0808">Transferase</keyword>
<sequence>MSLQQKPINIRTATPTDANAIASIHVAAWRAAYINIVPQYHLDNLNIDDRVKLWQRILSTPATASSILIAEDSNTKESRLLGFVSFGAVAAIPSPGDKVNNEEGKEGQEKTAELRAIYISPQHWTKGIGQALWKATQQQLLEEKFTSVVVKAFARNERAMRFYRAVGFEGEEMGVTEVGGESLETVKMRKGLA</sequence>
<gene>
    <name evidence="4" type="ORF">KCV03_g968</name>
</gene>
<dbReference type="EMBL" id="JAHFYH010000004">
    <property type="protein sequence ID" value="KAH0233543.1"/>
    <property type="molecule type" value="Genomic_DNA"/>
</dbReference>
<dbReference type="PANTHER" id="PTHR43877:SF1">
    <property type="entry name" value="ACETYLTRANSFERASE"/>
    <property type="match status" value="1"/>
</dbReference>
<feature type="non-terminal residue" evidence="4">
    <location>
        <position position="193"/>
    </location>
</feature>
<dbReference type="Proteomes" id="UP000767238">
    <property type="component" value="Unassembled WGS sequence"/>
</dbReference>
<dbReference type="InterPro" id="IPR006162">
    <property type="entry name" value="Ppantetheine_attach_site"/>
</dbReference>
<evidence type="ECO:0000259" key="3">
    <source>
        <dbReference type="PROSITE" id="PS51186"/>
    </source>
</evidence>
<reference evidence="4" key="2">
    <citation type="submission" date="2021-08" db="EMBL/GenBank/DDBJ databases">
        <authorList>
            <person name="Gostincar C."/>
            <person name="Sun X."/>
            <person name="Song Z."/>
            <person name="Gunde-Cimerman N."/>
        </authorList>
    </citation>
    <scope>NUCLEOTIDE SEQUENCE</scope>
    <source>
        <strain evidence="4">EXF-8016</strain>
    </source>
</reference>
<comment type="caution">
    <text evidence="4">The sequence shown here is derived from an EMBL/GenBank/DDBJ whole genome shotgun (WGS) entry which is preliminary data.</text>
</comment>
<evidence type="ECO:0000256" key="1">
    <source>
        <dbReference type="ARBA" id="ARBA00022679"/>
    </source>
</evidence>
<protein>
    <recommendedName>
        <fullName evidence="3">N-acetyltransferase domain-containing protein</fullName>
    </recommendedName>
</protein>
<dbReference type="Pfam" id="PF00583">
    <property type="entry name" value="Acetyltransf_1"/>
    <property type="match status" value="1"/>
</dbReference>
<evidence type="ECO:0000256" key="2">
    <source>
        <dbReference type="ARBA" id="ARBA00023315"/>
    </source>
</evidence>
<accession>A0A9P8KC46</accession>
<dbReference type="Gene3D" id="3.40.630.30">
    <property type="match status" value="1"/>
</dbReference>
<dbReference type="AlphaFoldDB" id="A0A9P8KC46"/>
<proteinExistence type="predicted"/>
<dbReference type="SUPFAM" id="SSF55729">
    <property type="entry name" value="Acyl-CoA N-acyltransferases (Nat)"/>
    <property type="match status" value="1"/>
</dbReference>
<evidence type="ECO:0000313" key="4">
    <source>
        <dbReference type="EMBL" id="KAH0233543.1"/>
    </source>
</evidence>
<name>A0A9P8KC46_AURME</name>
<feature type="domain" description="N-acetyltransferase" evidence="3">
    <location>
        <begin position="8"/>
        <end position="193"/>
    </location>
</feature>
<dbReference type="PROSITE" id="PS51186">
    <property type="entry name" value="GNAT"/>
    <property type="match status" value="1"/>
</dbReference>
<dbReference type="PANTHER" id="PTHR43877">
    <property type="entry name" value="AMINOALKYLPHOSPHONATE N-ACETYLTRANSFERASE-RELATED-RELATED"/>
    <property type="match status" value="1"/>
</dbReference>
<dbReference type="InterPro" id="IPR050832">
    <property type="entry name" value="Bact_Acetyltransf"/>
</dbReference>
<evidence type="ECO:0000313" key="5">
    <source>
        <dbReference type="Proteomes" id="UP000767238"/>
    </source>
</evidence>
<reference evidence="4" key="1">
    <citation type="journal article" date="2021" name="J Fungi (Basel)">
        <title>Virulence traits and population genomics of the black yeast Aureobasidium melanogenum.</title>
        <authorList>
            <person name="Cernosa A."/>
            <person name="Sun X."/>
            <person name="Gostincar C."/>
            <person name="Fang C."/>
            <person name="Gunde-Cimerman N."/>
            <person name="Song Z."/>
        </authorList>
    </citation>
    <scope>NUCLEOTIDE SEQUENCE</scope>
    <source>
        <strain evidence="4">EXF-8016</strain>
    </source>
</reference>
<dbReference type="GO" id="GO:0016747">
    <property type="term" value="F:acyltransferase activity, transferring groups other than amino-acyl groups"/>
    <property type="evidence" value="ECO:0007669"/>
    <property type="project" value="InterPro"/>
</dbReference>
<dbReference type="InterPro" id="IPR000182">
    <property type="entry name" value="GNAT_dom"/>
</dbReference>
<dbReference type="PROSITE" id="PS00012">
    <property type="entry name" value="PHOSPHOPANTETHEINE"/>
    <property type="match status" value="1"/>
</dbReference>
<dbReference type="CDD" id="cd04301">
    <property type="entry name" value="NAT_SF"/>
    <property type="match status" value="1"/>
</dbReference>